<evidence type="ECO:0000256" key="6">
    <source>
        <dbReference type="ARBA" id="ARBA00022737"/>
    </source>
</evidence>
<evidence type="ECO:0000256" key="16">
    <source>
        <dbReference type="RuleBase" id="RU363034"/>
    </source>
</evidence>
<keyword evidence="2" id="KW-0964">Secreted</keyword>
<evidence type="ECO:0000256" key="13">
    <source>
        <dbReference type="ARBA" id="ARBA00070432"/>
    </source>
</evidence>
<dbReference type="PROSITE" id="PS00134">
    <property type="entry name" value="TRYPSIN_HIS"/>
    <property type="match status" value="1"/>
</dbReference>
<dbReference type="PRINTS" id="PR00722">
    <property type="entry name" value="CHYMOTRYPSIN"/>
</dbReference>
<dbReference type="GO" id="GO:0006508">
    <property type="term" value="P:proteolysis"/>
    <property type="evidence" value="ECO:0007669"/>
    <property type="project" value="UniProtKB-KW"/>
</dbReference>
<evidence type="ECO:0000256" key="2">
    <source>
        <dbReference type="ARBA" id="ARBA00022525"/>
    </source>
</evidence>
<organism evidence="19 20">
    <name type="scientific">Ornithorhynchus anatinus</name>
    <name type="common">Duckbill platypus</name>
    <dbReference type="NCBI Taxonomy" id="9258"/>
    <lineage>
        <taxon>Eukaryota</taxon>
        <taxon>Metazoa</taxon>
        <taxon>Chordata</taxon>
        <taxon>Craniata</taxon>
        <taxon>Vertebrata</taxon>
        <taxon>Euteleostomi</taxon>
        <taxon>Mammalia</taxon>
        <taxon>Monotremata</taxon>
        <taxon>Ornithorhynchidae</taxon>
        <taxon>Ornithorhynchus</taxon>
    </lineage>
</organism>
<feature type="domain" description="Peptidase S1" evidence="18">
    <location>
        <begin position="33"/>
        <end position="277"/>
    </location>
</feature>
<evidence type="ECO:0000256" key="7">
    <source>
        <dbReference type="ARBA" id="ARBA00022801"/>
    </source>
</evidence>
<feature type="chain" id="PRO_5026064647" description="Polyserase-2" evidence="17">
    <location>
        <begin position="20"/>
        <end position="826"/>
    </location>
</feature>
<dbReference type="OMA" id="HCLYQGV"/>
<dbReference type="InterPro" id="IPR043504">
    <property type="entry name" value="Peptidase_S1_PA_chymotrypsin"/>
</dbReference>
<dbReference type="GO" id="GO:0004252">
    <property type="term" value="F:serine-type endopeptidase activity"/>
    <property type="evidence" value="ECO:0000318"/>
    <property type="project" value="GO_Central"/>
</dbReference>
<evidence type="ECO:0000256" key="9">
    <source>
        <dbReference type="ARBA" id="ARBA00023145"/>
    </source>
</evidence>
<keyword evidence="5 17" id="KW-0732">Signal</keyword>
<evidence type="ECO:0000256" key="11">
    <source>
        <dbReference type="ARBA" id="ARBA00023180"/>
    </source>
</evidence>
<evidence type="ECO:0000256" key="12">
    <source>
        <dbReference type="ARBA" id="ARBA00055906"/>
    </source>
</evidence>
<dbReference type="SMART" id="SM00020">
    <property type="entry name" value="Tryp_SPc"/>
    <property type="match status" value="2"/>
</dbReference>
<evidence type="ECO:0000256" key="15">
    <source>
        <dbReference type="ARBA" id="ARBA00078124"/>
    </source>
</evidence>
<dbReference type="FunCoup" id="A0A6I8NU71">
    <property type="interactions" value="308"/>
</dbReference>
<dbReference type="GeneTree" id="ENSGT00940000161761"/>
<dbReference type="InParanoid" id="A0A6I8NU71"/>
<keyword evidence="11" id="KW-0325">Glycoprotein</keyword>
<dbReference type="Gene3D" id="2.40.10.10">
    <property type="entry name" value="Trypsin-like serine proteases"/>
    <property type="match status" value="3"/>
</dbReference>
<dbReference type="Pfam" id="PF00089">
    <property type="entry name" value="Trypsin"/>
    <property type="match status" value="3"/>
</dbReference>
<dbReference type="GO" id="GO:0005737">
    <property type="term" value="C:cytoplasm"/>
    <property type="evidence" value="ECO:0007669"/>
    <property type="project" value="Ensembl"/>
</dbReference>
<evidence type="ECO:0000256" key="14">
    <source>
        <dbReference type="ARBA" id="ARBA00075643"/>
    </source>
</evidence>
<evidence type="ECO:0000256" key="10">
    <source>
        <dbReference type="ARBA" id="ARBA00023157"/>
    </source>
</evidence>
<evidence type="ECO:0000256" key="3">
    <source>
        <dbReference type="ARBA" id="ARBA00022530"/>
    </source>
</evidence>
<dbReference type="SUPFAM" id="SSF50494">
    <property type="entry name" value="Trypsin-like serine proteases"/>
    <property type="match status" value="3"/>
</dbReference>
<reference evidence="19" key="2">
    <citation type="submission" date="2025-08" db="UniProtKB">
        <authorList>
            <consortium name="Ensembl"/>
        </authorList>
    </citation>
    <scope>IDENTIFICATION</scope>
    <source>
        <strain evidence="19">Glennie</strain>
    </source>
</reference>
<accession>A0A6I8NU71</accession>
<dbReference type="Proteomes" id="UP000002279">
    <property type="component" value="Chromosome 2"/>
</dbReference>
<keyword evidence="20" id="KW-1185">Reference proteome</keyword>
<evidence type="ECO:0000256" key="8">
    <source>
        <dbReference type="ARBA" id="ARBA00022825"/>
    </source>
</evidence>
<comment type="function">
    <text evidence="12">Serine protease. Hydrolyzes the peptides N-t-Boc-Gln-Ala-Arg-AMC and N-t-Boc-Gln-Gly-Arg-AMC and, to a lesser extent, N-t-Boc-Ala-Phe-Lys-AMC and N-t-Boc-Val-Leu-Lys-AMC. Has a preference for substrates with an Arg instead of a Lys residue in position P1.</text>
</comment>
<dbReference type="AlphaFoldDB" id="A0A6I8NU71"/>
<feature type="domain" description="Peptidase S1" evidence="18">
    <location>
        <begin position="564"/>
        <end position="780"/>
    </location>
</feature>
<comment type="subcellular location">
    <subcellularLocation>
        <location evidence="1">Secreted</location>
        <location evidence="1">Extracellular space</location>
        <location evidence="1">Extracellular matrix</location>
    </subcellularLocation>
</comment>
<reference evidence="19" key="3">
    <citation type="submission" date="2025-09" db="UniProtKB">
        <authorList>
            <consortium name="Ensembl"/>
        </authorList>
    </citation>
    <scope>IDENTIFICATION</scope>
    <source>
        <strain evidence="19">Glennie</strain>
    </source>
</reference>
<proteinExistence type="predicted"/>
<evidence type="ECO:0000256" key="1">
    <source>
        <dbReference type="ARBA" id="ARBA00004498"/>
    </source>
</evidence>
<dbReference type="InterPro" id="IPR001314">
    <property type="entry name" value="Peptidase_S1A"/>
</dbReference>
<dbReference type="InterPro" id="IPR009003">
    <property type="entry name" value="Peptidase_S1_PA"/>
</dbReference>
<keyword evidence="4 16" id="KW-0645">Protease</keyword>
<feature type="signal peptide" evidence="17">
    <location>
        <begin position="1"/>
        <end position="19"/>
    </location>
</feature>
<evidence type="ECO:0000256" key="17">
    <source>
        <dbReference type="SAM" id="SignalP"/>
    </source>
</evidence>
<evidence type="ECO:0000256" key="4">
    <source>
        <dbReference type="ARBA" id="ARBA00022670"/>
    </source>
</evidence>
<keyword evidence="8 16" id="KW-0720">Serine protease</keyword>
<feature type="domain" description="Peptidase S1" evidence="18">
    <location>
        <begin position="301"/>
        <end position="547"/>
    </location>
</feature>
<keyword evidence="6" id="KW-0677">Repeat</keyword>
<dbReference type="InterPro" id="IPR018114">
    <property type="entry name" value="TRYPSIN_HIS"/>
</dbReference>
<dbReference type="FunFam" id="2.40.10.10:FF:000044">
    <property type="entry name" value="polyserase-2 isoform X1"/>
    <property type="match status" value="1"/>
</dbReference>
<dbReference type="FunFam" id="2.40.10.10:FF:000024">
    <property type="entry name" value="Serine protease 53"/>
    <property type="match status" value="1"/>
</dbReference>
<keyword evidence="7 16" id="KW-0378">Hydrolase</keyword>
<evidence type="ECO:0000313" key="20">
    <source>
        <dbReference type="Proteomes" id="UP000002279"/>
    </source>
</evidence>
<dbReference type="PROSITE" id="PS00135">
    <property type="entry name" value="TRYPSIN_SER"/>
    <property type="match status" value="1"/>
</dbReference>
<keyword evidence="10" id="KW-1015">Disulfide bond</keyword>
<keyword evidence="3" id="KW-0272">Extracellular matrix</keyword>
<dbReference type="InterPro" id="IPR001254">
    <property type="entry name" value="Trypsin_dom"/>
</dbReference>
<dbReference type="Ensembl" id="ENSOANT00000076843.1">
    <property type="protein sequence ID" value="ENSOANP00000044602.1"/>
    <property type="gene ID" value="ENSOANG00000044565.1"/>
</dbReference>
<protein>
    <recommendedName>
        <fullName evidence="13">Polyserase-2</fullName>
    </recommendedName>
    <alternativeName>
        <fullName evidence="15">Polyserine protease 2</fullName>
    </alternativeName>
    <alternativeName>
        <fullName evidence="14">Serine protease 36</fullName>
    </alternativeName>
</protein>
<dbReference type="PANTHER" id="PTHR24253">
    <property type="entry name" value="TRANSMEMBRANE PROTEASE SERINE"/>
    <property type="match status" value="1"/>
</dbReference>
<evidence type="ECO:0000313" key="19">
    <source>
        <dbReference type="Ensembl" id="ENSOANP00000044602.1"/>
    </source>
</evidence>
<name>A0A6I8NU71_ORNAN</name>
<evidence type="ECO:0000256" key="5">
    <source>
        <dbReference type="ARBA" id="ARBA00022729"/>
    </source>
</evidence>
<gene>
    <name evidence="19" type="primary">PRSS36</name>
</gene>
<sequence length="826" mass="89469">MSPIHLLLLLVLCCDPGDAQVPDCGLPHPSPRIVGGSGSRPGAWPWQVSLHHGQSHVCGGSLITDSWVLSAAHCMMDNGTMTQAEDWSAHLGLWSQDKQQTYEQHREVVTILIPENYTSVELGEDIALLRLATPANITDFVRTVCLPRATHRFPSGATCWATGWGDLQEEDPLPPSWRLQQVELRLLGGTACQCLYSQPGPFNLTFHLLPGMLCAGYREGRRDTCQGDSGGPLVCEEGGHWVQAGITSFGFGCGRRNRPGIFTAVARYEAWIRERTRATFLSQPEPPPSEPPEENCTLALPVCGQAPRPGTWPWSTEVVVPGASNPCHGVLVSENWVLAPASCFLGTDTLSPNISGWRVLLPPGVRSVPVTHFIPNENFTQDADYDLALLKLETPVNLTQDTQPLCLPHPDHYFLPGSRCRLALWGLGESPEGPNSLLEAQLMGSWWCYCLHGRQGETVPQPGVTPRILCPLYREESQNCWNVSHWSLLCREAGTWFLAGAGRALEGCPRPKFFSPLQSHGLWITHVTHGAYLEDQLAWDWNPKGEEMKNQTCPRSTAQGACGLRPGPEGAREPWPWVVEVHVAGSKPCSGTLVAPGWVLAAAHCGLRQGTEASLHVILGRTGATPPPLDHEISRKVTRVHLPVGPSSQPSFALLELGVQVEPSPSALPVCLHSGTIPPGTRCQVLGWKDPRDRVPVAVPVSILPSRFCPCLQRGMLPGALVCVLYLEGQEEKLEIDSAPSLICLDKGGVWTLLGVAVRGSRKHFTLVGRQAAWISQTAGGVTFVGQSHSAPGLLGSSDLCPPDSNGAAKASQATLLLLLLHLLQD</sequence>
<keyword evidence="9" id="KW-0865">Zymogen</keyword>
<dbReference type="PANTHER" id="PTHR24253:SF100">
    <property type="entry name" value="POLYSERASE-2"/>
    <property type="match status" value="1"/>
</dbReference>
<evidence type="ECO:0000259" key="18">
    <source>
        <dbReference type="PROSITE" id="PS50240"/>
    </source>
</evidence>
<dbReference type="CDD" id="cd00190">
    <property type="entry name" value="Tryp_SPc"/>
    <property type="match status" value="1"/>
</dbReference>
<reference evidence="19 20" key="1">
    <citation type="journal article" date="2008" name="Nature">
        <title>Genome analysis of the platypus reveals unique signatures of evolution.</title>
        <authorList>
            <person name="Warren W.C."/>
            <person name="Hillier L.W."/>
            <person name="Marshall Graves J.A."/>
            <person name="Birney E."/>
            <person name="Ponting C.P."/>
            <person name="Grutzner F."/>
            <person name="Belov K."/>
            <person name="Miller W."/>
            <person name="Clarke L."/>
            <person name="Chinwalla A.T."/>
            <person name="Yang S.P."/>
            <person name="Heger A."/>
            <person name="Locke D.P."/>
            <person name="Miethke P."/>
            <person name="Waters P.D."/>
            <person name="Veyrunes F."/>
            <person name="Fulton L."/>
            <person name="Fulton B."/>
            <person name="Graves T."/>
            <person name="Wallis J."/>
            <person name="Puente X.S."/>
            <person name="Lopez-Otin C."/>
            <person name="Ordonez G.R."/>
            <person name="Eichler E.E."/>
            <person name="Chen L."/>
            <person name="Cheng Z."/>
            <person name="Deakin J.E."/>
            <person name="Alsop A."/>
            <person name="Thompson K."/>
            <person name="Kirby P."/>
            <person name="Papenfuss A.T."/>
            <person name="Wakefield M.J."/>
            <person name="Olender T."/>
            <person name="Lancet D."/>
            <person name="Huttley G.A."/>
            <person name="Smit A.F."/>
            <person name="Pask A."/>
            <person name="Temple-Smith P."/>
            <person name="Batzer M.A."/>
            <person name="Walker J.A."/>
            <person name="Konkel M.K."/>
            <person name="Harris R.S."/>
            <person name="Whittington C.M."/>
            <person name="Wong E.S."/>
            <person name="Gemmell N.J."/>
            <person name="Buschiazzo E."/>
            <person name="Vargas Jentzsch I.M."/>
            <person name="Merkel A."/>
            <person name="Schmitz J."/>
            <person name="Zemann A."/>
            <person name="Churakov G."/>
            <person name="Kriegs J.O."/>
            <person name="Brosius J."/>
            <person name="Murchison E.P."/>
            <person name="Sachidanandam R."/>
            <person name="Smith C."/>
            <person name="Hannon G.J."/>
            <person name="Tsend-Ayush E."/>
            <person name="McMillan D."/>
            <person name="Attenborough R."/>
            <person name="Rens W."/>
            <person name="Ferguson-Smith M."/>
            <person name="Lefevre C.M."/>
            <person name="Sharp J.A."/>
            <person name="Nicholas K.R."/>
            <person name="Ray D.A."/>
            <person name="Kube M."/>
            <person name="Reinhardt R."/>
            <person name="Pringle T.H."/>
            <person name="Taylor J."/>
            <person name="Jones R.C."/>
            <person name="Nixon B."/>
            <person name="Dacheux J.L."/>
            <person name="Niwa H."/>
            <person name="Sekita Y."/>
            <person name="Huang X."/>
            <person name="Stark A."/>
            <person name="Kheradpour P."/>
            <person name="Kellis M."/>
            <person name="Flicek P."/>
            <person name="Chen Y."/>
            <person name="Webber C."/>
            <person name="Hardison R."/>
            <person name="Nelson J."/>
            <person name="Hallsworth-Pepin K."/>
            <person name="Delehaunty K."/>
            <person name="Markovic C."/>
            <person name="Minx P."/>
            <person name="Feng Y."/>
            <person name="Kremitzki C."/>
            <person name="Mitreva M."/>
            <person name="Glasscock J."/>
            <person name="Wylie T."/>
            <person name="Wohldmann P."/>
            <person name="Thiru P."/>
            <person name="Nhan M.N."/>
            <person name="Pohl C.S."/>
            <person name="Smith S.M."/>
            <person name="Hou S."/>
            <person name="Nefedov M."/>
            <person name="de Jong P.J."/>
            <person name="Renfree M.B."/>
            <person name="Mardis E.R."/>
            <person name="Wilson R.K."/>
        </authorList>
    </citation>
    <scope>NUCLEOTIDE SEQUENCE [LARGE SCALE GENOMIC DNA]</scope>
    <source>
        <strain evidence="19 20">Glennie</strain>
    </source>
</reference>
<dbReference type="PROSITE" id="PS50240">
    <property type="entry name" value="TRYPSIN_DOM"/>
    <property type="match status" value="3"/>
</dbReference>
<dbReference type="Bgee" id="ENSOANG00000044565">
    <property type="expression patterns" value="Expressed in endometrium and 3 other cell types or tissues"/>
</dbReference>
<dbReference type="InterPro" id="IPR033116">
    <property type="entry name" value="TRYPSIN_SER"/>
</dbReference>